<evidence type="ECO:0000313" key="2">
    <source>
        <dbReference type="EMBL" id="CRK95032.1"/>
    </source>
</evidence>
<protein>
    <submittedName>
        <fullName evidence="2">CLUMA_CG008518, isoform A</fullName>
    </submittedName>
</protein>
<proteinExistence type="predicted"/>
<keyword evidence="1" id="KW-1133">Transmembrane helix</keyword>
<keyword evidence="1" id="KW-0472">Membrane</keyword>
<feature type="transmembrane region" description="Helical" evidence="1">
    <location>
        <begin position="105"/>
        <end position="123"/>
    </location>
</feature>
<keyword evidence="1" id="KW-0812">Transmembrane</keyword>
<accession>A0A1J1I401</accession>
<keyword evidence="3" id="KW-1185">Reference proteome</keyword>
<dbReference type="Proteomes" id="UP000183832">
    <property type="component" value="Unassembled WGS sequence"/>
</dbReference>
<evidence type="ECO:0000313" key="3">
    <source>
        <dbReference type="Proteomes" id="UP000183832"/>
    </source>
</evidence>
<dbReference type="STRING" id="568069.A0A1J1I401"/>
<name>A0A1J1I401_9DIPT</name>
<organism evidence="2 3">
    <name type="scientific">Clunio marinus</name>
    <dbReference type="NCBI Taxonomy" id="568069"/>
    <lineage>
        <taxon>Eukaryota</taxon>
        <taxon>Metazoa</taxon>
        <taxon>Ecdysozoa</taxon>
        <taxon>Arthropoda</taxon>
        <taxon>Hexapoda</taxon>
        <taxon>Insecta</taxon>
        <taxon>Pterygota</taxon>
        <taxon>Neoptera</taxon>
        <taxon>Endopterygota</taxon>
        <taxon>Diptera</taxon>
        <taxon>Nematocera</taxon>
        <taxon>Chironomoidea</taxon>
        <taxon>Chironomidae</taxon>
        <taxon>Clunio</taxon>
    </lineage>
</organism>
<gene>
    <name evidence="2" type="primary">putative AGAP004983-PA</name>
    <name evidence="2" type="ORF">CLUMA_CG008518</name>
</gene>
<feature type="transmembrane region" description="Helical" evidence="1">
    <location>
        <begin position="54"/>
        <end position="76"/>
    </location>
</feature>
<dbReference type="AlphaFoldDB" id="A0A1J1I401"/>
<evidence type="ECO:0000256" key="1">
    <source>
        <dbReference type="SAM" id="Phobius"/>
    </source>
</evidence>
<reference evidence="2 3" key="1">
    <citation type="submission" date="2015-04" db="EMBL/GenBank/DDBJ databases">
        <authorList>
            <person name="Syromyatnikov M.Y."/>
            <person name="Popov V.N."/>
        </authorList>
    </citation>
    <scope>NUCLEOTIDE SEQUENCE [LARGE SCALE GENOMIC DNA]</scope>
</reference>
<sequence>MLSLIVRNYRREVKSSISCIQRRSFFNKSSERQFKIKHNLNENWKIIYKAPMQLYVLSASFVTSASAVVVGAYWVVRLFSNKELSQKLEPEPMTGGRTVMSESDHHWIVFGLAGLCIAMRLIVHKYAFKIYRNNLKYVAVYEGNIPLTNKLVYFDKGAVRTLPVKGIMPWREFRYSVNGRSTILFDECFRSESERLDMQIPEKTPNKDAE</sequence>
<dbReference type="EMBL" id="CVRI01000040">
    <property type="protein sequence ID" value="CRK95032.1"/>
    <property type="molecule type" value="Genomic_DNA"/>
</dbReference>